<organism evidence="1 2">
    <name type="scientific">Methyloversatilis universalis (strain ATCC BAA-1314 / DSM 25237 / JCM 13912 / CCUG 52030 / FAM5)</name>
    <dbReference type="NCBI Taxonomy" id="1000565"/>
    <lineage>
        <taxon>Bacteria</taxon>
        <taxon>Pseudomonadati</taxon>
        <taxon>Pseudomonadota</taxon>
        <taxon>Betaproteobacteria</taxon>
        <taxon>Nitrosomonadales</taxon>
        <taxon>Sterolibacteriaceae</taxon>
        <taxon>Methyloversatilis</taxon>
    </lineage>
</organism>
<gene>
    <name evidence="1" type="ORF">METUNv1_03189</name>
</gene>
<dbReference type="STRING" id="1000565.METUNv1_03189"/>
<accession>F5RG93</accession>
<proteinExistence type="predicted"/>
<dbReference type="eggNOG" id="ENOG5030JGU">
    <property type="taxonomic scope" value="Bacteria"/>
</dbReference>
<dbReference type="AlphaFoldDB" id="F5RG93"/>
<evidence type="ECO:0008006" key="3">
    <source>
        <dbReference type="Google" id="ProtNLM"/>
    </source>
</evidence>
<evidence type="ECO:0000313" key="1">
    <source>
        <dbReference type="EMBL" id="EGK70285.1"/>
    </source>
</evidence>
<comment type="caution">
    <text evidence="1">The sequence shown here is derived from an EMBL/GenBank/DDBJ whole genome shotgun (WGS) entry which is preliminary data.</text>
</comment>
<reference evidence="1 2" key="1">
    <citation type="journal article" date="2011" name="J. Bacteriol.">
        <title>Genome sequence of Methyloversatilis universalis FAM5T, a methylotrophic representative of the order Rhodocyclales.</title>
        <authorList>
            <person name="Kittichotirat W."/>
            <person name="Good N.M."/>
            <person name="Hall R."/>
            <person name="Bringel F."/>
            <person name="Lajus A."/>
            <person name="Medigue C."/>
            <person name="Smalley N.E."/>
            <person name="Beck D."/>
            <person name="Bumgarner R."/>
            <person name="Vuilleumier S."/>
            <person name="Kalyuzhnaya M.G."/>
        </authorList>
    </citation>
    <scope>NUCLEOTIDE SEQUENCE [LARGE SCALE GENOMIC DNA]</scope>
    <source>
        <strain evidence="2">ATCC BAA-1314 / JCM 13912 / FAM5</strain>
    </source>
</reference>
<keyword evidence="2" id="KW-1185">Reference proteome</keyword>
<dbReference type="Proteomes" id="UP000005019">
    <property type="component" value="Unassembled WGS sequence"/>
</dbReference>
<sequence length="204" mass="22980">MQIPAGLVPESHKVVETIRGDLNGDGRDDVVLLIKARDRKGLFTDEQGGTVDRNRRGLVIALRNGDRYEPVLKNLNCFSSENEDGGVYFAPELSVSSRKGNLLIEYSHGRYGYWTYTFRYRNSAFELIGYDSSSNSGPVVDRFISINLLTSKVLKKVNTNADAQGGDERFRESWLKVPTPRRIALADIEDFDELSVERMLGLSR</sequence>
<evidence type="ECO:0000313" key="2">
    <source>
        <dbReference type="Proteomes" id="UP000005019"/>
    </source>
</evidence>
<name>F5RG93_METUF</name>
<protein>
    <recommendedName>
        <fullName evidence="3">VCBS repeat-containing protein</fullName>
    </recommendedName>
</protein>
<dbReference type="EMBL" id="AFHG01000057">
    <property type="protein sequence ID" value="EGK70285.1"/>
    <property type="molecule type" value="Genomic_DNA"/>
</dbReference>